<dbReference type="EMBL" id="CP046056">
    <property type="protein sequence ID" value="QQD24906.1"/>
    <property type="molecule type" value="Genomic_DNA"/>
</dbReference>
<organism evidence="1 2">
    <name type="scientific">Venatoribacter cucullus</name>
    <dbReference type="NCBI Taxonomy" id="2661630"/>
    <lineage>
        <taxon>Bacteria</taxon>
        <taxon>Pseudomonadati</taxon>
        <taxon>Pseudomonadota</taxon>
        <taxon>Gammaproteobacteria</taxon>
        <taxon>Oceanospirillales</taxon>
        <taxon>Oceanospirillaceae</taxon>
        <taxon>Venatoribacter</taxon>
    </lineage>
</organism>
<reference evidence="1 2" key="1">
    <citation type="submission" date="2019-11" db="EMBL/GenBank/DDBJ databases">
        <title>Venatorbacter sp. nov. a predator of Campylobacter and other Gram-negative bacteria.</title>
        <authorList>
            <person name="Saeedi A."/>
            <person name="Cummings N.J."/>
            <person name="Connerton I.F."/>
            <person name="Connerton P.L."/>
        </authorList>
    </citation>
    <scope>NUCLEOTIDE SEQUENCE [LARGE SCALE GENOMIC DNA]</scope>
    <source>
        <strain evidence="1">XL5</strain>
    </source>
</reference>
<keyword evidence="1" id="KW-0548">Nucleotidyltransferase</keyword>
<gene>
    <name evidence="1" type="ORF">GJQ55_10675</name>
</gene>
<keyword evidence="1" id="KW-0808">Transferase</keyword>
<dbReference type="PANTHER" id="PTHR39327:SF1">
    <property type="entry name" value="BLR5470 PROTEIN"/>
    <property type="match status" value="1"/>
</dbReference>
<sequence length="230" mass="25721">MSAPIITTMCRRVFLLFVLLLAGLLLVTRAGADARRAVPEALLEQAGQDFDAAAVARLQRWQDLLANLAGAPEAEQLAAVNAFFNREVPFISDLKHWQQDDYWATPYDILTTAGADCEDYVIAKYYSLRQLGVDTAKLRITYVKAVRLNEAHMVLTYFPTPDAVPLVLDNLINIIAPASKRPDLVPVYSFNAEGMWLERLKGQGILMGNPNKLDLWTDLRVRMQAQGMDL</sequence>
<keyword evidence="2" id="KW-1185">Reference proteome</keyword>
<dbReference type="Proteomes" id="UP000596074">
    <property type="component" value="Chromosome"/>
</dbReference>
<dbReference type="AlphaFoldDB" id="A0A9X7UZH5"/>
<evidence type="ECO:0000313" key="1">
    <source>
        <dbReference type="EMBL" id="QQD24906.1"/>
    </source>
</evidence>
<dbReference type="PANTHER" id="PTHR39327">
    <property type="match status" value="1"/>
</dbReference>
<proteinExistence type="predicted"/>
<evidence type="ECO:0000313" key="2">
    <source>
        <dbReference type="Proteomes" id="UP000596074"/>
    </source>
</evidence>
<dbReference type="GO" id="GO:0016779">
    <property type="term" value="F:nucleotidyltransferase activity"/>
    <property type="evidence" value="ECO:0007669"/>
    <property type="project" value="UniProtKB-KW"/>
</dbReference>
<name>A0A9X7UZH5_9GAMM</name>
<accession>A0A9X7UZH5</accession>
<dbReference type="Pfam" id="PF06035">
    <property type="entry name" value="Peptidase_C93"/>
    <property type="match status" value="1"/>
</dbReference>
<dbReference type="Gene3D" id="3.10.620.30">
    <property type="match status" value="1"/>
</dbReference>
<dbReference type="KEGG" id="vcw:GJQ55_10675"/>
<protein>
    <submittedName>
        <fullName evidence="1">Sulfate adenylyltransferase</fullName>
    </submittedName>
</protein>
<dbReference type="InterPro" id="IPR010319">
    <property type="entry name" value="Transglutaminase-like_Cys_pept"/>
</dbReference>